<dbReference type="InterPro" id="IPR011108">
    <property type="entry name" value="RMMBL"/>
</dbReference>
<evidence type="ECO:0000256" key="1">
    <source>
        <dbReference type="ARBA" id="ARBA00022801"/>
    </source>
</evidence>
<comment type="caution">
    <text evidence="4">The sequence shown here is derived from an EMBL/GenBank/DDBJ whole genome shotgun (WGS) entry which is preliminary data.</text>
</comment>
<protein>
    <submittedName>
        <fullName evidence="4">MBL fold metallo-hydrolase</fullName>
    </submittedName>
</protein>
<feature type="domain" description="Beta-Casp" evidence="3">
    <location>
        <begin position="303"/>
        <end position="429"/>
    </location>
</feature>
<dbReference type="Pfam" id="PF07521">
    <property type="entry name" value="RMMBL"/>
    <property type="match status" value="1"/>
</dbReference>
<dbReference type="GO" id="GO:0016787">
    <property type="term" value="F:hydrolase activity"/>
    <property type="evidence" value="ECO:0007669"/>
    <property type="project" value="UniProtKB-KW"/>
</dbReference>
<dbReference type="GO" id="GO:0004521">
    <property type="term" value="F:RNA endonuclease activity"/>
    <property type="evidence" value="ECO:0007669"/>
    <property type="project" value="TreeGrafter"/>
</dbReference>
<dbReference type="Gene3D" id="3.60.15.10">
    <property type="entry name" value="Ribonuclease Z/Hydroxyacylglutathione hydrolase-like"/>
    <property type="match status" value="2"/>
</dbReference>
<dbReference type="Pfam" id="PF10996">
    <property type="entry name" value="Beta-Casp"/>
    <property type="match status" value="1"/>
</dbReference>
<keyword evidence="1 4" id="KW-0378">Hydrolase</keyword>
<evidence type="ECO:0000313" key="4">
    <source>
        <dbReference type="EMBL" id="HGU31398.1"/>
    </source>
</evidence>
<dbReference type="InterPro" id="IPR001279">
    <property type="entry name" value="Metallo-B-lactamas"/>
</dbReference>
<dbReference type="CDD" id="cd16295">
    <property type="entry name" value="TTHA0252-CPSF-like_MBL-fold"/>
    <property type="match status" value="1"/>
</dbReference>
<feature type="domain" description="Metallo-beta-lactamase" evidence="2">
    <location>
        <begin position="13"/>
        <end position="269"/>
    </location>
</feature>
<dbReference type="PANTHER" id="PTHR11203:SF37">
    <property type="entry name" value="INTEGRATOR COMPLEX SUBUNIT 11"/>
    <property type="match status" value="1"/>
</dbReference>
<dbReference type="AlphaFoldDB" id="A0A7C4RSG0"/>
<name>A0A7C4RSG0_9BACT</name>
<accession>A0A7C4RSG0</accession>
<dbReference type="InterPro" id="IPR022712">
    <property type="entry name" value="Beta_Casp"/>
</dbReference>
<dbReference type="SMART" id="SM00849">
    <property type="entry name" value="Lactamase_B"/>
    <property type="match status" value="1"/>
</dbReference>
<dbReference type="Gene3D" id="3.40.50.10890">
    <property type="match status" value="1"/>
</dbReference>
<organism evidence="4">
    <name type="scientific">Desulfatirhabdium butyrativorans</name>
    <dbReference type="NCBI Taxonomy" id="340467"/>
    <lineage>
        <taxon>Bacteria</taxon>
        <taxon>Pseudomonadati</taxon>
        <taxon>Thermodesulfobacteriota</taxon>
        <taxon>Desulfobacteria</taxon>
        <taxon>Desulfobacterales</taxon>
        <taxon>Desulfatirhabdiaceae</taxon>
        <taxon>Desulfatirhabdium</taxon>
    </lineage>
</organism>
<evidence type="ECO:0000259" key="2">
    <source>
        <dbReference type="SMART" id="SM00849"/>
    </source>
</evidence>
<proteinExistence type="predicted"/>
<dbReference type="InterPro" id="IPR050698">
    <property type="entry name" value="MBL"/>
</dbReference>
<sequence>MNIQFFGAVREVTGSMHLIRCQDESILLDCGLIQGRRKESENRNTVFPVSPKLIRNVILSHAHIDHSGRLPLFVKKGFSGKVFCTRATADACEHLLLDSAHIQESDAAYLNYKTARNALIQMKSQGKNHNSVRKDREQIHALLKTGQNELNLKTIDELLRQYRLDRVEPLYTIPDAEAAIAALEGIPYRYPVSVGARMSAEFYDAGHILGSAMVLVRISENGSLKRVLFTGDIGRFDMPLLKNPTTQFPEEDRRIDLLIMESTYGNREHEPGQDLKERLKEILTETVGRGGTLLIPAFAYGRTQDILYRLHELYDEKAVPKVPIFVDSPLASRITKVFAEHPEVFDDHAHKTFLEKGENPFRFDRVTFIESVEASMALMRDEKPHIVIAGSGMCEAGRILHHLRYKIHQPQHTILIVGYMAENTLGRRIQEKGLEYEAGGRSGTAPIVRFLNKEYPLKAHVVRLGGFSAHADKKELMRFLKETNLTFGKIAVVHGEEEQSLAMEEALVKEGFQAFVPFPGQSVDI</sequence>
<dbReference type="PANTHER" id="PTHR11203">
    <property type="entry name" value="CLEAVAGE AND POLYADENYLATION SPECIFICITY FACTOR FAMILY MEMBER"/>
    <property type="match status" value="1"/>
</dbReference>
<dbReference type="Pfam" id="PF00753">
    <property type="entry name" value="Lactamase_B"/>
    <property type="match status" value="1"/>
</dbReference>
<dbReference type="InterPro" id="IPR036866">
    <property type="entry name" value="RibonucZ/Hydroxyglut_hydro"/>
</dbReference>
<gene>
    <name evidence="4" type="ORF">ENS29_00910</name>
</gene>
<dbReference type="EMBL" id="DSUH01000021">
    <property type="protein sequence ID" value="HGU31398.1"/>
    <property type="molecule type" value="Genomic_DNA"/>
</dbReference>
<evidence type="ECO:0000259" key="3">
    <source>
        <dbReference type="SMART" id="SM01027"/>
    </source>
</evidence>
<reference evidence="4" key="1">
    <citation type="journal article" date="2020" name="mSystems">
        <title>Genome- and Community-Level Interaction Insights into Carbon Utilization and Element Cycling Functions of Hydrothermarchaeota in Hydrothermal Sediment.</title>
        <authorList>
            <person name="Zhou Z."/>
            <person name="Liu Y."/>
            <person name="Xu W."/>
            <person name="Pan J."/>
            <person name="Luo Z.H."/>
            <person name="Li M."/>
        </authorList>
    </citation>
    <scope>NUCLEOTIDE SEQUENCE [LARGE SCALE GENOMIC DNA]</scope>
    <source>
        <strain evidence="4">SpSt-477</strain>
    </source>
</reference>
<dbReference type="SMART" id="SM01027">
    <property type="entry name" value="Beta-Casp"/>
    <property type="match status" value="1"/>
</dbReference>
<dbReference type="SUPFAM" id="SSF56281">
    <property type="entry name" value="Metallo-hydrolase/oxidoreductase"/>
    <property type="match status" value="1"/>
</dbReference>